<dbReference type="Pfam" id="PF06945">
    <property type="entry name" value="DUF1289"/>
    <property type="match status" value="1"/>
</dbReference>
<gene>
    <name evidence="2" type="ORF">CPJ18_14905</name>
    <name evidence="1" type="ORF">RMS29_20245</name>
</gene>
<name>A0AAE5RXB7_9HYPH</name>
<comment type="caution">
    <text evidence="2">The sequence shown here is derived from an EMBL/GenBank/DDBJ whole genome shotgun (WGS) entry which is preliminary data.</text>
</comment>
<dbReference type="EMBL" id="NXEJ01000007">
    <property type="protein sequence ID" value="POO50817.1"/>
    <property type="molecule type" value="Genomic_DNA"/>
</dbReference>
<dbReference type="AlphaFoldDB" id="A0AAE5RXB7"/>
<keyword evidence="4" id="KW-1185">Reference proteome</keyword>
<evidence type="ECO:0000313" key="4">
    <source>
        <dbReference type="Proteomes" id="UP001277561"/>
    </source>
</evidence>
<reference evidence="1 4" key="2">
    <citation type="journal article" date="2023" name="Phytobiomes J">
        <title>Deciphering the key players within the bacterial microbiota associated with aerial crown gall tumors on rhododendron: Insights into the gallobiome.</title>
        <authorList>
            <person name="Kuzmanovic N."/>
            <person name="Nesme J."/>
            <person name="Wolf J."/>
            <person name="Neumann-Schaal M."/>
            <person name="Petersen J."/>
            <person name="Fernandez-Gnecco G."/>
            <person name="Sproeer C."/>
            <person name="Bunk B."/>
            <person name="Overmann J."/>
            <person name="Sorensen S.J."/>
            <person name="Idczak E."/>
            <person name="Smalla K."/>
        </authorList>
    </citation>
    <scope>NUCLEOTIDE SEQUENCE [LARGE SCALE GENOMIC DNA]</scope>
    <source>
        <strain evidence="1">Rho-14.1</strain>
        <strain evidence="4">rho-14.1</strain>
    </source>
</reference>
<protein>
    <submittedName>
        <fullName evidence="2">DUF1289 domain-containing protein</fullName>
    </submittedName>
</protein>
<organism evidence="2 3">
    <name type="scientific">Agrobacterium rosae</name>
    <dbReference type="NCBI Taxonomy" id="1972867"/>
    <lineage>
        <taxon>Bacteria</taxon>
        <taxon>Pseudomonadati</taxon>
        <taxon>Pseudomonadota</taxon>
        <taxon>Alphaproteobacteria</taxon>
        <taxon>Hyphomicrobiales</taxon>
        <taxon>Rhizobiaceae</taxon>
        <taxon>Rhizobium/Agrobacterium group</taxon>
        <taxon>Agrobacterium</taxon>
    </lineage>
</organism>
<evidence type="ECO:0000313" key="3">
    <source>
        <dbReference type="Proteomes" id="UP000237447"/>
    </source>
</evidence>
<dbReference type="PANTHER" id="PTHR35175">
    <property type="entry name" value="DUF1289 DOMAIN-CONTAINING PROTEIN"/>
    <property type="match status" value="1"/>
</dbReference>
<proteinExistence type="predicted"/>
<accession>A0AAE5RXB7</accession>
<dbReference type="PANTHER" id="PTHR35175:SF2">
    <property type="entry name" value="DUF1289 DOMAIN-CONTAINING PROTEIN"/>
    <property type="match status" value="1"/>
</dbReference>
<dbReference type="EMBL" id="JAVRAD010000010">
    <property type="protein sequence ID" value="MDX8331561.1"/>
    <property type="molecule type" value="Genomic_DNA"/>
</dbReference>
<evidence type="ECO:0000313" key="2">
    <source>
        <dbReference type="EMBL" id="POO50817.1"/>
    </source>
</evidence>
<sequence length="64" mass="7274">METPCIDVCSLDPQNGLCIGCYRTIDEIMAWSRYTDAERHKIMGELAGRSDRQHLETTQETANV</sequence>
<dbReference type="GeneID" id="86880604"/>
<dbReference type="Proteomes" id="UP001277561">
    <property type="component" value="Unassembled WGS sequence"/>
</dbReference>
<dbReference type="RefSeq" id="WP_103659210.1">
    <property type="nucleotide sequence ID" value="NZ_CP192764.1"/>
</dbReference>
<dbReference type="Proteomes" id="UP000237447">
    <property type="component" value="Unassembled WGS sequence"/>
</dbReference>
<dbReference type="InterPro" id="IPR010710">
    <property type="entry name" value="DUF1289"/>
</dbReference>
<evidence type="ECO:0000313" key="1">
    <source>
        <dbReference type="EMBL" id="MDX8331561.1"/>
    </source>
</evidence>
<reference evidence="2 3" key="1">
    <citation type="journal article" date="2018" name="Syst. Appl. Microbiol.">
        <title>Agrobacterium rosae sp. nov., isolated from galls on different agricultural crops.</title>
        <authorList>
            <person name="Kuzmanovic N."/>
            <person name="Pulawska J."/>
            <person name="Smalla K."/>
            <person name="Nesme X."/>
        </authorList>
    </citation>
    <scope>NUCLEOTIDE SEQUENCE [LARGE SCALE GENOMIC DNA]</scope>
    <source>
        <strain evidence="2 3">NCPPB 1650</strain>
    </source>
</reference>